<dbReference type="RefSeq" id="WP_089411000.1">
    <property type="nucleotide sequence ID" value="NZ_FZQA01000001.1"/>
</dbReference>
<dbReference type="GO" id="GO:0019353">
    <property type="term" value="P:protoporphyrinogen IX biosynthetic process from glutamate"/>
    <property type="evidence" value="ECO:0007669"/>
    <property type="project" value="TreeGrafter"/>
</dbReference>
<keyword evidence="13" id="KW-1185">Reference proteome</keyword>
<evidence type="ECO:0000256" key="8">
    <source>
        <dbReference type="RuleBase" id="RU000554"/>
    </source>
</evidence>
<evidence type="ECO:0000256" key="6">
    <source>
        <dbReference type="ARBA" id="ARBA00023244"/>
    </source>
</evidence>
<evidence type="ECO:0000313" key="12">
    <source>
        <dbReference type="EMBL" id="SNT68012.1"/>
    </source>
</evidence>
<dbReference type="HAMAP" id="MF_00218">
    <property type="entry name" value="URO_D"/>
    <property type="match status" value="1"/>
</dbReference>
<comment type="caution">
    <text evidence="7">Lacks conserved residue(s) required for the propagation of feature annotation.</text>
</comment>
<dbReference type="EMBL" id="FZQA01000001">
    <property type="protein sequence ID" value="SNT68012.1"/>
    <property type="molecule type" value="Genomic_DNA"/>
</dbReference>
<dbReference type="UniPathway" id="UPA00251">
    <property type="reaction ID" value="UER00321"/>
</dbReference>
<evidence type="ECO:0000259" key="11">
    <source>
        <dbReference type="PROSITE" id="PS00907"/>
    </source>
</evidence>
<dbReference type="SUPFAM" id="SSF51726">
    <property type="entry name" value="UROD/MetE-like"/>
    <property type="match status" value="1"/>
</dbReference>
<dbReference type="Gene3D" id="3.20.20.210">
    <property type="match status" value="1"/>
</dbReference>
<dbReference type="OrthoDB" id="9806656at2"/>
<dbReference type="Pfam" id="PF01208">
    <property type="entry name" value="URO-D"/>
    <property type="match status" value="1"/>
</dbReference>
<dbReference type="NCBIfam" id="TIGR01464">
    <property type="entry name" value="hemE"/>
    <property type="match status" value="1"/>
</dbReference>
<evidence type="ECO:0000256" key="1">
    <source>
        <dbReference type="ARBA" id="ARBA00004804"/>
    </source>
</evidence>
<name>A0A239PJN6_9PROT</name>
<evidence type="ECO:0000256" key="9">
    <source>
        <dbReference type="RuleBase" id="RU004169"/>
    </source>
</evidence>
<evidence type="ECO:0000313" key="13">
    <source>
        <dbReference type="Proteomes" id="UP000198346"/>
    </source>
</evidence>
<dbReference type="EC" id="4.1.1.37" evidence="3 7"/>
<keyword evidence="5 7" id="KW-0456">Lyase</keyword>
<feature type="site" description="Transition state stabilizer" evidence="7">
    <location>
        <position position="80"/>
    </location>
</feature>
<feature type="domain" description="Uroporphyrinogen decarboxylase (URO-D)" evidence="11">
    <location>
        <begin position="144"/>
        <end position="160"/>
    </location>
</feature>
<dbReference type="InterPro" id="IPR006361">
    <property type="entry name" value="Uroporphyrinogen_deCO2ase_HemE"/>
</dbReference>
<evidence type="ECO:0000259" key="10">
    <source>
        <dbReference type="PROSITE" id="PS00906"/>
    </source>
</evidence>
<feature type="binding site" evidence="7">
    <location>
        <position position="211"/>
    </location>
    <ligand>
        <name>substrate</name>
    </ligand>
</feature>
<dbReference type="InterPro" id="IPR038071">
    <property type="entry name" value="UROD/MetE-like_sf"/>
</dbReference>
<feature type="binding site" evidence="7">
    <location>
        <position position="327"/>
    </location>
    <ligand>
        <name>substrate</name>
    </ligand>
</feature>
<accession>A0A239PJN6</accession>
<comment type="subunit">
    <text evidence="7">Homodimer.</text>
</comment>
<keyword evidence="6 7" id="KW-0627">Porphyrin biosynthesis</keyword>
<dbReference type="GO" id="GO:0005829">
    <property type="term" value="C:cytosol"/>
    <property type="evidence" value="ECO:0007669"/>
    <property type="project" value="TreeGrafter"/>
</dbReference>
<dbReference type="PROSITE" id="PS00907">
    <property type="entry name" value="UROD_2"/>
    <property type="match status" value="1"/>
</dbReference>
<feature type="binding site" evidence="7">
    <location>
        <position position="156"/>
    </location>
    <ligand>
        <name>substrate</name>
    </ligand>
</feature>
<evidence type="ECO:0000256" key="5">
    <source>
        <dbReference type="ARBA" id="ARBA00023239"/>
    </source>
</evidence>
<dbReference type="GO" id="GO:0004853">
    <property type="term" value="F:uroporphyrinogen decarboxylase activity"/>
    <property type="evidence" value="ECO:0007669"/>
    <property type="project" value="UniProtKB-UniRule"/>
</dbReference>
<evidence type="ECO:0000256" key="7">
    <source>
        <dbReference type="HAMAP-Rule" id="MF_00218"/>
    </source>
</evidence>
<dbReference type="InterPro" id="IPR000257">
    <property type="entry name" value="Uroporphyrinogen_deCOase"/>
</dbReference>
<comment type="similarity">
    <text evidence="2 7 9">Belongs to the uroporphyrinogen decarboxylase family.</text>
</comment>
<dbReference type="CDD" id="cd00717">
    <property type="entry name" value="URO-D"/>
    <property type="match status" value="1"/>
</dbReference>
<keyword evidence="7" id="KW-0963">Cytoplasm</keyword>
<dbReference type="Proteomes" id="UP000198346">
    <property type="component" value="Unassembled WGS sequence"/>
</dbReference>
<organism evidence="12 13">
    <name type="scientific">Amphiplicatus metriothermophilus</name>
    <dbReference type="NCBI Taxonomy" id="1519374"/>
    <lineage>
        <taxon>Bacteria</taxon>
        <taxon>Pseudomonadati</taxon>
        <taxon>Pseudomonadota</taxon>
        <taxon>Alphaproteobacteria</taxon>
        <taxon>Parvularculales</taxon>
        <taxon>Parvularculaceae</taxon>
        <taxon>Amphiplicatus</taxon>
    </lineage>
</organism>
<gene>
    <name evidence="7" type="primary">hemE</name>
    <name evidence="12" type="ORF">SAMN06297382_0508</name>
</gene>
<dbReference type="PANTHER" id="PTHR21091:SF169">
    <property type="entry name" value="UROPORPHYRINOGEN DECARBOXYLASE"/>
    <property type="match status" value="1"/>
</dbReference>
<dbReference type="AlphaFoldDB" id="A0A239PJN6"/>
<proteinExistence type="inferred from homology"/>
<evidence type="ECO:0000256" key="3">
    <source>
        <dbReference type="ARBA" id="ARBA00012288"/>
    </source>
</evidence>
<protein>
    <recommendedName>
        <fullName evidence="3 7">Uroporphyrinogen decarboxylase</fullName>
        <shortName evidence="7">UPD</shortName>
        <shortName evidence="7">URO-D</shortName>
        <ecNumber evidence="3 7">4.1.1.37</ecNumber>
    </recommendedName>
</protein>
<comment type="catalytic activity">
    <reaction evidence="7 8">
        <text>uroporphyrinogen III + 4 H(+) = coproporphyrinogen III + 4 CO2</text>
        <dbReference type="Rhea" id="RHEA:19865"/>
        <dbReference type="ChEBI" id="CHEBI:15378"/>
        <dbReference type="ChEBI" id="CHEBI:16526"/>
        <dbReference type="ChEBI" id="CHEBI:57308"/>
        <dbReference type="ChEBI" id="CHEBI:57309"/>
        <dbReference type="EC" id="4.1.1.37"/>
    </reaction>
</comment>
<keyword evidence="4 7" id="KW-0210">Decarboxylase</keyword>
<evidence type="ECO:0000256" key="2">
    <source>
        <dbReference type="ARBA" id="ARBA00009935"/>
    </source>
</evidence>
<feature type="binding site" evidence="7">
    <location>
        <position position="80"/>
    </location>
    <ligand>
        <name>substrate</name>
    </ligand>
</feature>
<comment type="pathway">
    <text evidence="1 7 8">Porphyrin-containing compound metabolism; protoporphyrin-IX biosynthesis; coproporphyrinogen-III from 5-aminolevulinate: step 4/4.</text>
</comment>
<feature type="domain" description="Uroporphyrinogen decarboxylase (URO-D)" evidence="10">
    <location>
        <begin position="25"/>
        <end position="34"/>
    </location>
</feature>
<comment type="subcellular location">
    <subcellularLocation>
        <location evidence="7">Cytoplasm</location>
    </subcellularLocation>
</comment>
<dbReference type="PANTHER" id="PTHR21091">
    <property type="entry name" value="METHYLTETRAHYDROFOLATE:HOMOCYSTEINE METHYLTRANSFERASE RELATED"/>
    <property type="match status" value="1"/>
</dbReference>
<sequence>MTDQGPRPEPLLVRVLKGERTAIPPVWFMRQAGRYLPEYRALREEAGSFLDLCRDPTRACEVTLQPVRRFDLDAAILFADILLIPHALGQDLSFVEGEGPRLAPAMTPAMLDAFRERNVLESLAPVFETVRRARAALAPEKALIGFAGAPWTVATYMLAGGPSRDPSALRARWYGERAFVEGLIDLLVARTADYLIAQIDAGADAVQLFDSWAGGLPEPAARALSVEPMRAIAAKVKAARPGVPVIFFPKGAGALLEAYAALEECDAVGLDTATPPDWALRNLAGCAVLQGGLDPLAVVAGGAAMRAAARRLLRAFAGVPYVFNTGHGLVPETPPAHVAALVDYLRSGDWKDA</sequence>
<reference evidence="12 13" key="1">
    <citation type="submission" date="2017-07" db="EMBL/GenBank/DDBJ databases">
        <authorList>
            <person name="Sun Z.S."/>
            <person name="Albrecht U."/>
            <person name="Echele G."/>
            <person name="Lee C.C."/>
        </authorList>
    </citation>
    <scope>NUCLEOTIDE SEQUENCE [LARGE SCALE GENOMIC DNA]</scope>
    <source>
        <strain evidence="12 13">CGMCC 1.12710</strain>
    </source>
</reference>
<feature type="binding site" evidence="7">
    <location>
        <begin position="30"/>
        <end position="34"/>
    </location>
    <ligand>
        <name>substrate</name>
    </ligand>
</feature>
<comment type="function">
    <text evidence="7">Catalyzes the decarboxylation of four acetate groups of uroporphyrinogen-III to yield coproporphyrinogen-III.</text>
</comment>
<evidence type="ECO:0000256" key="4">
    <source>
        <dbReference type="ARBA" id="ARBA00022793"/>
    </source>
</evidence>
<dbReference type="PROSITE" id="PS00906">
    <property type="entry name" value="UROD_1"/>
    <property type="match status" value="1"/>
</dbReference>